<protein>
    <submittedName>
        <fullName evidence="1">Uncharacterized protein</fullName>
    </submittedName>
</protein>
<organism evidence="1 2">
    <name type="scientific">Paenibacillus mucilaginosus K02</name>
    <dbReference type="NCBI Taxonomy" id="997761"/>
    <lineage>
        <taxon>Bacteria</taxon>
        <taxon>Bacillati</taxon>
        <taxon>Bacillota</taxon>
        <taxon>Bacilli</taxon>
        <taxon>Bacillales</taxon>
        <taxon>Paenibacillaceae</taxon>
        <taxon>Paenibacillus</taxon>
    </lineage>
</organism>
<reference evidence="1 2" key="1">
    <citation type="submission" date="2013-06" db="EMBL/GenBank/DDBJ databases">
        <title>Complete genome sequence of Paenibacillus mucilaginosus K02.</title>
        <authorList>
            <person name="Xiao B."/>
            <person name="Sun L."/>
            <person name="Xiao L."/>
            <person name="Lian B."/>
        </authorList>
    </citation>
    <scope>NUCLEOTIDE SEQUENCE [LARGE SCALE GENOMIC DNA]</scope>
    <source>
        <strain evidence="1 2">K02</strain>
    </source>
</reference>
<dbReference type="EMBL" id="CP003422">
    <property type="protein sequence ID" value="AFH62293.1"/>
    <property type="molecule type" value="Genomic_DNA"/>
</dbReference>
<dbReference type="PATRIC" id="fig|997761.3.peg.3238"/>
<dbReference type="AlphaFoldDB" id="I0BIU6"/>
<sequence length="71" mass="7879">MIKVERNALQPGRLIIVYYDLGEGEETSVGYFKEISIDILDEFSSAFIILEGIDEGVMGINLECVKNVIPA</sequence>
<dbReference type="HOGENOM" id="CLU_2845657_0_0_9"/>
<dbReference type="Proteomes" id="UP000007392">
    <property type="component" value="Chromosome"/>
</dbReference>
<proteinExistence type="predicted"/>
<evidence type="ECO:0000313" key="2">
    <source>
        <dbReference type="Proteomes" id="UP000007392"/>
    </source>
</evidence>
<dbReference type="RefSeq" id="WP_014650906.1">
    <property type="nucleotide sequence ID" value="NC_017672.3"/>
</dbReference>
<gene>
    <name evidence="1" type="ORF">B2K_16455</name>
</gene>
<accession>I0BIU6</accession>
<name>I0BIU6_9BACL</name>
<evidence type="ECO:0000313" key="1">
    <source>
        <dbReference type="EMBL" id="AFH62293.1"/>
    </source>
</evidence>
<dbReference type="KEGG" id="pmw:B2K_16455"/>